<sequence>MATFLAKFPRSWRDRSTYPRAASIALPSIDEEDESDEYLEELNDAPNQEEIQAMIQSAARADAVTKALYEQTFPSYKYPASLYTSSKKTEESQPQSSDPTSVAIQISKERSVSAQIEDPRPSLRRHITWTPDHDPRNPSRPRSVRTSTRQTNQFTVWTPNRPRYIDCNAFSASPYNIDWTSFEEVDFNGRHLSSYGCRSPRLKPRHPRFRYVNPDEEPLCRAEPCIRAFSYLDDGLRGPRLERRPERNGLLNANADVGDGEELADFRLPLPVSSSPLPRLHLDNHLIQWALGVRAANATAEQQSSSPSSVSDLDKESMEYEKYADGRQRPDVEKRVVEQEDLGCSDDDSSAYTEPFPDFDVGDYDTAPDNQLCLDAGAATGAEVVREEAARMCHFAHWAILTLALVCILAVVVYLIPDRWGQNCAYGLEKGRKVYAQYERYWSRASRWL</sequence>
<keyword evidence="2" id="KW-1133">Transmembrane helix</keyword>
<feature type="region of interest" description="Disordered" evidence="1">
    <location>
        <begin position="87"/>
        <end position="151"/>
    </location>
</feature>
<dbReference type="AlphaFoldDB" id="A0A1G4BC42"/>
<dbReference type="Proteomes" id="UP000176998">
    <property type="component" value="Unassembled WGS sequence"/>
</dbReference>
<dbReference type="EMBL" id="MJBS01000040">
    <property type="protein sequence ID" value="OHE98979.1"/>
    <property type="molecule type" value="Genomic_DNA"/>
</dbReference>
<feature type="region of interest" description="Disordered" evidence="1">
    <location>
        <begin position="299"/>
        <end position="331"/>
    </location>
</feature>
<keyword evidence="4" id="KW-1185">Reference proteome</keyword>
<evidence type="ECO:0000313" key="3">
    <source>
        <dbReference type="EMBL" id="OHE98979.1"/>
    </source>
</evidence>
<evidence type="ECO:0000313" key="4">
    <source>
        <dbReference type="Proteomes" id="UP000176998"/>
    </source>
</evidence>
<protein>
    <submittedName>
        <fullName evidence="3">Uncharacterized protein</fullName>
    </submittedName>
</protein>
<feature type="compositionally biased region" description="Basic and acidic residues" evidence="1">
    <location>
        <begin position="312"/>
        <end position="331"/>
    </location>
</feature>
<feature type="compositionally biased region" description="Low complexity" evidence="1">
    <location>
        <begin position="140"/>
        <end position="151"/>
    </location>
</feature>
<name>A0A1G4BC42_9PEZI</name>
<dbReference type="GeneID" id="34558821"/>
<keyword evidence="2" id="KW-0472">Membrane</keyword>
<comment type="caution">
    <text evidence="3">The sequence shown here is derived from an EMBL/GenBank/DDBJ whole genome shotgun (WGS) entry which is preliminary data.</text>
</comment>
<gene>
    <name evidence="3" type="ORF">CORC01_05669</name>
</gene>
<feature type="transmembrane region" description="Helical" evidence="2">
    <location>
        <begin position="395"/>
        <end position="416"/>
    </location>
</feature>
<evidence type="ECO:0000256" key="2">
    <source>
        <dbReference type="SAM" id="Phobius"/>
    </source>
</evidence>
<accession>A0A1G4BC42</accession>
<proteinExistence type="predicted"/>
<feature type="compositionally biased region" description="Polar residues" evidence="1">
    <location>
        <begin position="87"/>
        <end position="104"/>
    </location>
</feature>
<reference evidence="3 4" key="1">
    <citation type="submission" date="2016-09" db="EMBL/GenBank/DDBJ databases">
        <authorList>
            <person name="Capua I."/>
            <person name="De Benedictis P."/>
            <person name="Joannis T."/>
            <person name="Lombin L.H."/>
            <person name="Cattoli G."/>
        </authorList>
    </citation>
    <scope>NUCLEOTIDE SEQUENCE [LARGE SCALE GENOMIC DNA]</scope>
    <source>
        <strain evidence="3 4">IMI 309357</strain>
    </source>
</reference>
<organism evidence="3 4">
    <name type="scientific">Colletotrichum orchidophilum</name>
    <dbReference type="NCBI Taxonomy" id="1209926"/>
    <lineage>
        <taxon>Eukaryota</taxon>
        <taxon>Fungi</taxon>
        <taxon>Dikarya</taxon>
        <taxon>Ascomycota</taxon>
        <taxon>Pezizomycotina</taxon>
        <taxon>Sordariomycetes</taxon>
        <taxon>Hypocreomycetidae</taxon>
        <taxon>Glomerellales</taxon>
        <taxon>Glomerellaceae</taxon>
        <taxon>Colletotrichum</taxon>
    </lineage>
</organism>
<dbReference type="OrthoDB" id="4850843at2759"/>
<dbReference type="RefSeq" id="XP_022476128.1">
    <property type="nucleotide sequence ID" value="XM_022617311.1"/>
</dbReference>
<keyword evidence="2" id="KW-0812">Transmembrane</keyword>
<feature type="compositionally biased region" description="Basic and acidic residues" evidence="1">
    <location>
        <begin position="107"/>
        <end position="121"/>
    </location>
</feature>
<evidence type="ECO:0000256" key="1">
    <source>
        <dbReference type="SAM" id="MobiDB-lite"/>
    </source>
</evidence>